<dbReference type="Pfam" id="PF00532">
    <property type="entry name" value="Peripla_BP_1"/>
    <property type="match status" value="1"/>
</dbReference>
<dbReference type="PROSITE" id="PS50932">
    <property type="entry name" value="HTH_LACI_2"/>
    <property type="match status" value="1"/>
</dbReference>
<dbReference type="Proteomes" id="UP001378242">
    <property type="component" value="Unassembled WGS sequence"/>
</dbReference>
<dbReference type="InterPro" id="IPR010982">
    <property type="entry name" value="Lambda_DNA-bd_dom_sf"/>
</dbReference>
<protein>
    <submittedName>
        <fullName evidence="6">LacI family DNA-binding transcriptional regulator</fullName>
    </submittedName>
</protein>
<dbReference type="CDD" id="cd06289">
    <property type="entry name" value="PBP1_MalI-like"/>
    <property type="match status" value="1"/>
</dbReference>
<dbReference type="PROSITE" id="PS00356">
    <property type="entry name" value="HTH_LACI_1"/>
    <property type="match status" value="1"/>
</dbReference>
<dbReference type="SUPFAM" id="SSF53822">
    <property type="entry name" value="Periplasmic binding protein-like I"/>
    <property type="match status" value="1"/>
</dbReference>
<keyword evidence="7" id="KW-1185">Reference proteome</keyword>
<comment type="caution">
    <text evidence="6">The sequence shown here is derived from an EMBL/GenBank/DDBJ whole genome shotgun (WGS) entry which is preliminary data.</text>
</comment>
<dbReference type="SMART" id="SM00354">
    <property type="entry name" value="HTH_LACI"/>
    <property type="match status" value="1"/>
</dbReference>
<dbReference type="InterPro" id="IPR000843">
    <property type="entry name" value="HTH_LacI"/>
</dbReference>
<dbReference type="PANTHER" id="PTHR30146">
    <property type="entry name" value="LACI-RELATED TRANSCRIPTIONAL REPRESSOR"/>
    <property type="match status" value="1"/>
</dbReference>
<evidence type="ECO:0000313" key="6">
    <source>
        <dbReference type="EMBL" id="MEL0615941.1"/>
    </source>
</evidence>
<dbReference type="GO" id="GO:0003677">
    <property type="term" value="F:DNA binding"/>
    <property type="evidence" value="ECO:0007669"/>
    <property type="project" value="UniProtKB-KW"/>
</dbReference>
<organism evidence="6 7">
    <name type="scientific">Cobetia marina</name>
    <name type="common">Deleya marina</name>
    <dbReference type="NCBI Taxonomy" id="28258"/>
    <lineage>
        <taxon>Bacteria</taxon>
        <taxon>Pseudomonadati</taxon>
        <taxon>Pseudomonadota</taxon>
        <taxon>Gammaproteobacteria</taxon>
        <taxon>Oceanospirillales</taxon>
        <taxon>Halomonadaceae</taxon>
        <taxon>Cobetia</taxon>
    </lineage>
</organism>
<name>A0ABU9GCX0_COBMA</name>
<dbReference type="InterPro" id="IPR001761">
    <property type="entry name" value="Peripla_BP/Lac1_sug-bd_dom"/>
</dbReference>
<evidence type="ECO:0000256" key="1">
    <source>
        <dbReference type="ARBA" id="ARBA00023015"/>
    </source>
</evidence>
<keyword evidence="3" id="KW-0804">Transcription</keyword>
<dbReference type="Pfam" id="PF00356">
    <property type="entry name" value="LacI"/>
    <property type="match status" value="1"/>
</dbReference>
<proteinExistence type="predicted"/>
<reference evidence="6 7" key="1">
    <citation type="submission" date="2024-02" db="EMBL/GenBank/DDBJ databases">
        <title>Bacteria isolated from the canopy kelp, Nereocystis luetkeana.</title>
        <authorList>
            <person name="Pfister C.A."/>
            <person name="Younker I.T."/>
            <person name="Light S.H."/>
        </authorList>
    </citation>
    <scope>NUCLEOTIDE SEQUENCE [LARGE SCALE GENOMIC DNA]</scope>
    <source>
        <strain evidence="6 7">TI.5.07</strain>
    </source>
</reference>
<sequence>MKDPITTPPAKADATVSSQAPSSQVPSSQAPSSQSASSSITLQDIAAHAKVSRSTVSLVLRESPLVAKRTREKVQDSIKTLGYVYNRGAAAMRGSRTATLGVVVYDIANPFFGSMVAGIDAALHQEGYVSFLANSEDSPERQQRFIERMREHRVDGLLLCPAEHSDPNLIHQLADWGMPCIQVMRYLDAPPFDYAGTDFRRVAEMAVNHLVSLGHQRIAFIGGADHSVSHDRWLGYQAALDHHGLSYRRLVRGNGVTRRVGHELIKTLMQESPRPTAVVCHNDLVAFGAMLGLRQMGLEPGRDCAVIGTDDVEEAELGDPPLTSIATHPYAIGEQAARLALRRIANPGGERESVIMPPELKIRRSCGSPDDAIVETPRPD</sequence>
<dbReference type="CDD" id="cd01392">
    <property type="entry name" value="HTH_LacI"/>
    <property type="match status" value="1"/>
</dbReference>
<feature type="region of interest" description="Disordered" evidence="4">
    <location>
        <begin position="1"/>
        <end position="36"/>
    </location>
</feature>
<dbReference type="Gene3D" id="1.10.260.40">
    <property type="entry name" value="lambda repressor-like DNA-binding domains"/>
    <property type="match status" value="1"/>
</dbReference>
<accession>A0ABU9GCX0</accession>
<dbReference type="PANTHER" id="PTHR30146:SF109">
    <property type="entry name" value="HTH-TYPE TRANSCRIPTIONAL REGULATOR GALS"/>
    <property type="match status" value="1"/>
</dbReference>
<dbReference type="InterPro" id="IPR028082">
    <property type="entry name" value="Peripla_BP_I"/>
</dbReference>
<evidence type="ECO:0000256" key="2">
    <source>
        <dbReference type="ARBA" id="ARBA00023125"/>
    </source>
</evidence>
<dbReference type="EMBL" id="JBAKAP010000003">
    <property type="protein sequence ID" value="MEL0615941.1"/>
    <property type="molecule type" value="Genomic_DNA"/>
</dbReference>
<keyword evidence="1" id="KW-0805">Transcription regulation</keyword>
<dbReference type="Gene3D" id="3.40.50.2300">
    <property type="match status" value="2"/>
</dbReference>
<feature type="compositionally biased region" description="Low complexity" evidence="4">
    <location>
        <begin position="16"/>
        <end position="36"/>
    </location>
</feature>
<dbReference type="SUPFAM" id="SSF47413">
    <property type="entry name" value="lambda repressor-like DNA-binding domains"/>
    <property type="match status" value="1"/>
</dbReference>
<evidence type="ECO:0000256" key="4">
    <source>
        <dbReference type="SAM" id="MobiDB-lite"/>
    </source>
</evidence>
<feature type="domain" description="HTH lacI-type" evidence="5">
    <location>
        <begin position="40"/>
        <end position="94"/>
    </location>
</feature>
<evidence type="ECO:0000259" key="5">
    <source>
        <dbReference type="PROSITE" id="PS50932"/>
    </source>
</evidence>
<dbReference type="RefSeq" id="WP_176494168.1">
    <property type="nucleotide sequence ID" value="NZ_JASCSB010000006.1"/>
</dbReference>
<gene>
    <name evidence="6" type="ORF">V6243_03790</name>
</gene>
<keyword evidence="2 6" id="KW-0238">DNA-binding</keyword>
<evidence type="ECO:0000256" key="3">
    <source>
        <dbReference type="ARBA" id="ARBA00023163"/>
    </source>
</evidence>
<evidence type="ECO:0000313" key="7">
    <source>
        <dbReference type="Proteomes" id="UP001378242"/>
    </source>
</evidence>